<organism evidence="13 14">
    <name type="scientific">Tsuneonella dongtanensis</name>
    <dbReference type="NCBI Taxonomy" id="692370"/>
    <lineage>
        <taxon>Bacteria</taxon>
        <taxon>Pseudomonadati</taxon>
        <taxon>Pseudomonadota</taxon>
        <taxon>Alphaproteobacteria</taxon>
        <taxon>Sphingomonadales</taxon>
        <taxon>Erythrobacteraceae</taxon>
        <taxon>Tsuneonella</taxon>
    </lineage>
</organism>
<dbReference type="PANTHER" id="PTHR44936:SF10">
    <property type="entry name" value="SENSOR PROTEIN RSTB"/>
    <property type="match status" value="1"/>
</dbReference>
<dbReference type="PATRIC" id="fig|692370.5.peg.584"/>
<evidence type="ECO:0000259" key="11">
    <source>
        <dbReference type="PROSITE" id="PS50109"/>
    </source>
</evidence>
<evidence type="ECO:0000256" key="6">
    <source>
        <dbReference type="ARBA" id="ARBA00022679"/>
    </source>
</evidence>
<evidence type="ECO:0000256" key="1">
    <source>
        <dbReference type="ARBA" id="ARBA00000085"/>
    </source>
</evidence>
<dbReference type="KEGG" id="ado:A6F68_00570"/>
<comment type="catalytic activity">
    <reaction evidence="1">
        <text>ATP + protein L-histidine = ADP + protein N-phospho-L-histidine.</text>
        <dbReference type="EC" id="2.7.13.3"/>
    </reaction>
</comment>
<keyword evidence="8" id="KW-0418">Kinase</keyword>
<dbReference type="SUPFAM" id="SSF55874">
    <property type="entry name" value="ATPase domain of HSP90 chaperone/DNA topoisomerase II/histidine kinase"/>
    <property type="match status" value="1"/>
</dbReference>
<dbReference type="EMBL" id="CP016591">
    <property type="protein sequence ID" value="ANY19103.1"/>
    <property type="molecule type" value="Genomic_DNA"/>
</dbReference>
<dbReference type="SUPFAM" id="SSF47384">
    <property type="entry name" value="Homodimeric domain of signal transducing histidine kinase"/>
    <property type="match status" value="1"/>
</dbReference>
<dbReference type="InterPro" id="IPR003661">
    <property type="entry name" value="HisK_dim/P_dom"/>
</dbReference>
<dbReference type="InterPro" id="IPR005467">
    <property type="entry name" value="His_kinase_dom"/>
</dbReference>
<evidence type="ECO:0000259" key="12">
    <source>
        <dbReference type="PROSITE" id="PS50885"/>
    </source>
</evidence>
<evidence type="ECO:0000256" key="5">
    <source>
        <dbReference type="ARBA" id="ARBA00022553"/>
    </source>
</evidence>
<dbReference type="InterPro" id="IPR050980">
    <property type="entry name" value="2C_sensor_his_kinase"/>
</dbReference>
<dbReference type="GO" id="GO:0005886">
    <property type="term" value="C:plasma membrane"/>
    <property type="evidence" value="ECO:0007669"/>
    <property type="project" value="UniProtKB-SubCell"/>
</dbReference>
<evidence type="ECO:0000256" key="4">
    <source>
        <dbReference type="ARBA" id="ARBA00022475"/>
    </source>
</evidence>
<dbReference type="PROSITE" id="PS50885">
    <property type="entry name" value="HAMP"/>
    <property type="match status" value="1"/>
</dbReference>
<protein>
    <recommendedName>
        <fullName evidence="3">histidine kinase</fullName>
        <ecNumber evidence="3">2.7.13.3</ecNumber>
    </recommendedName>
</protein>
<dbReference type="InterPro" id="IPR036890">
    <property type="entry name" value="HATPase_C_sf"/>
</dbReference>
<comment type="subcellular location">
    <subcellularLocation>
        <location evidence="2">Cell membrane</location>
        <topology evidence="2">Multi-pass membrane protein</topology>
    </subcellularLocation>
</comment>
<keyword evidence="10" id="KW-0472">Membrane</keyword>
<feature type="transmembrane region" description="Helical" evidence="10">
    <location>
        <begin position="184"/>
        <end position="203"/>
    </location>
</feature>
<evidence type="ECO:0000256" key="7">
    <source>
        <dbReference type="ARBA" id="ARBA00022741"/>
    </source>
</evidence>
<dbReference type="InterPro" id="IPR036097">
    <property type="entry name" value="HisK_dim/P_sf"/>
</dbReference>
<dbReference type="InterPro" id="IPR003594">
    <property type="entry name" value="HATPase_dom"/>
</dbReference>
<name>A0A1B2AA98_9SPHN</name>
<keyword evidence="7" id="KW-0547">Nucleotide-binding</keyword>
<feature type="domain" description="HAMP" evidence="12">
    <location>
        <begin position="204"/>
        <end position="257"/>
    </location>
</feature>
<dbReference type="PRINTS" id="PR00344">
    <property type="entry name" value="BCTRLSENSOR"/>
</dbReference>
<keyword evidence="9" id="KW-0067">ATP-binding</keyword>
<dbReference type="OrthoDB" id="9804645at2"/>
<dbReference type="AlphaFoldDB" id="A0A1B2AA98"/>
<dbReference type="GO" id="GO:0000155">
    <property type="term" value="F:phosphorelay sensor kinase activity"/>
    <property type="evidence" value="ECO:0007669"/>
    <property type="project" value="InterPro"/>
</dbReference>
<dbReference type="SMART" id="SM00388">
    <property type="entry name" value="HisKA"/>
    <property type="match status" value="1"/>
</dbReference>
<dbReference type="Proteomes" id="UP000092932">
    <property type="component" value="Chromosome"/>
</dbReference>
<proteinExistence type="predicted"/>
<gene>
    <name evidence="13" type="primary">basS</name>
    <name evidence="13" type="ORF">A6F68_00570</name>
</gene>
<dbReference type="Gene3D" id="3.30.565.10">
    <property type="entry name" value="Histidine kinase-like ATPase, C-terminal domain"/>
    <property type="match status" value="1"/>
</dbReference>
<keyword evidence="5" id="KW-0597">Phosphoprotein</keyword>
<dbReference type="GO" id="GO:0005524">
    <property type="term" value="F:ATP binding"/>
    <property type="evidence" value="ECO:0007669"/>
    <property type="project" value="UniProtKB-KW"/>
</dbReference>
<dbReference type="PROSITE" id="PS50109">
    <property type="entry name" value="HIS_KIN"/>
    <property type="match status" value="1"/>
</dbReference>
<evidence type="ECO:0000256" key="8">
    <source>
        <dbReference type="ARBA" id="ARBA00022777"/>
    </source>
</evidence>
<evidence type="ECO:0000313" key="14">
    <source>
        <dbReference type="Proteomes" id="UP000092932"/>
    </source>
</evidence>
<keyword evidence="10" id="KW-0812">Transmembrane</keyword>
<keyword evidence="10" id="KW-1133">Transmembrane helix</keyword>
<dbReference type="InterPro" id="IPR004358">
    <property type="entry name" value="Sig_transdc_His_kin-like_C"/>
</dbReference>
<dbReference type="SMART" id="SM00387">
    <property type="entry name" value="HATPase_c"/>
    <property type="match status" value="1"/>
</dbReference>
<evidence type="ECO:0000256" key="9">
    <source>
        <dbReference type="ARBA" id="ARBA00022840"/>
    </source>
</evidence>
<dbReference type="CDD" id="cd00082">
    <property type="entry name" value="HisKA"/>
    <property type="match status" value="1"/>
</dbReference>
<dbReference type="Pfam" id="PF02518">
    <property type="entry name" value="HATPase_c"/>
    <property type="match status" value="1"/>
</dbReference>
<dbReference type="CDD" id="cd00075">
    <property type="entry name" value="HATPase"/>
    <property type="match status" value="1"/>
</dbReference>
<dbReference type="STRING" id="692370.A6F68_00570"/>
<dbReference type="PANTHER" id="PTHR44936">
    <property type="entry name" value="SENSOR PROTEIN CREC"/>
    <property type="match status" value="1"/>
</dbReference>
<feature type="domain" description="Histidine kinase" evidence="11">
    <location>
        <begin position="265"/>
        <end position="462"/>
    </location>
</feature>
<dbReference type="Gene3D" id="1.10.287.130">
    <property type="match status" value="1"/>
</dbReference>
<dbReference type="RefSeq" id="WP_067676053.1">
    <property type="nucleotide sequence ID" value="NZ_CP016591.1"/>
</dbReference>
<dbReference type="EC" id="2.7.13.3" evidence="3"/>
<evidence type="ECO:0000313" key="13">
    <source>
        <dbReference type="EMBL" id="ANY19103.1"/>
    </source>
</evidence>
<keyword evidence="14" id="KW-1185">Reference proteome</keyword>
<dbReference type="InterPro" id="IPR003660">
    <property type="entry name" value="HAMP_dom"/>
</dbReference>
<evidence type="ECO:0000256" key="3">
    <source>
        <dbReference type="ARBA" id="ARBA00012438"/>
    </source>
</evidence>
<accession>A0A1B2AA98</accession>
<keyword evidence="6 13" id="KW-0808">Transferase</keyword>
<evidence type="ECO:0000256" key="10">
    <source>
        <dbReference type="SAM" id="Phobius"/>
    </source>
</evidence>
<sequence>MTLWPRSLLGQVLLAVAGALLVAQAISAALLYRASEERRAQHVVGTLAVQITAASTGAPAERVVRRWRERGGLGNGGARRMRVERGATPPALPSDRQETAIAAALREVLADQGVQGADRLRVASREALTDPRVLRRLEEGRPVGGGMDLGRARVVLASLPLRDGEWLTARTLAPERDRRALQGLALQTLVLFAVLMLAIWLLLRRITRPLAALTGRVEQFARTQDPAEPLAPQGPDDIRLLIEAHGRMEARIAAMLDEKDVMLGAIGHDLKTPLAALRVRIESVEDENERARMAAGIEDIVRTLDDILSLARVGRASEPPERTDLAALAASVVEEFEDMGEAATLAEGARVVAPVQVTWAKRALRNLVSNAVRYGGSADVAVLTEGGEAVLRVTDSGPGIPENRLATITEPFVRGEASRNRETGGAGLGLTLARAIAEAHGGRLVLANRPQGGLIAELRFPA</sequence>
<keyword evidence="4" id="KW-1003">Cell membrane</keyword>
<reference evidence="13 14" key="1">
    <citation type="submission" date="2016-07" db="EMBL/GenBank/DDBJ databases">
        <title>Complete genome sequence of Altererythrobacter dongtanensis KCTC 22672, a type strain with esterase isolated from tidal flat.</title>
        <authorList>
            <person name="Cheng H."/>
            <person name="Wu Y.-H."/>
            <person name="Zhou P."/>
            <person name="Huo Y.-Y."/>
            <person name="Wang C.-S."/>
            <person name="Xu X.-W."/>
        </authorList>
    </citation>
    <scope>NUCLEOTIDE SEQUENCE [LARGE SCALE GENOMIC DNA]</scope>
    <source>
        <strain evidence="13 14">KCTC 22672</strain>
    </source>
</reference>
<evidence type="ECO:0000256" key="2">
    <source>
        <dbReference type="ARBA" id="ARBA00004651"/>
    </source>
</evidence>